<name>A0A9W7EXJ5_9STRA</name>
<organism evidence="2 3">
    <name type="scientific">Triparma laevis f. inornata</name>
    <dbReference type="NCBI Taxonomy" id="1714386"/>
    <lineage>
        <taxon>Eukaryota</taxon>
        <taxon>Sar</taxon>
        <taxon>Stramenopiles</taxon>
        <taxon>Ochrophyta</taxon>
        <taxon>Bolidophyceae</taxon>
        <taxon>Parmales</taxon>
        <taxon>Triparmaceae</taxon>
        <taxon>Triparma</taxon>
    </lineage>
</organism>
<dbReference type="InterPro" id="IPR032675">
    <property type="entry name" value="LRR_dom_sf"/>
</dbReference>
<proteinExistence type="predicted"/>
<feature type="compositionally biased region" description="Polar residues" evidence="1">
    <location>
        <begin position="1"/>
        <end position="13"/>
    </location>
</feature>
<feature type="region of interest" description="Disordered" evidence="1">
    <location>
        <begin position="1"/>
        <end position="40"/>
    </location>
</feature>
<dbReference type="Proteomes" id="UP001162640">
    <property type="component" value="Unassembled WGS sequence"/>
</dbReference>
<dbReference type="Pfam" id="PF13306">
    <property type="entry name" value="LRR_5"/>
    <property type="match status" value="1"/>
</dbReference>
<reference evidence="3" key="1">
    <citation type="journal article" date="2023" name="Commun. Biol.">
        <title>Genome analysis of Parmales, the sister group of diatoms, reveals the evolutionary specialization of diatoms from phago-mixotrophs to photoautotrophs.</title>
        <authorList>
            <person name="Ban H."/>
            <person name="Sato S."/>
            <person name="Yoshikawa S."/>
            <person name="Yamada K."/>
            <person name="Nakamura Y."/>
            <person name="Ichinomiya M."/>
            <person name="Sato N."/>
            <person name="Blanc-Mathieu R."/>
            <person name="Endo H."/>
            <person name="Kuwata A."/>
            <person name="Ogata H."/>
        </authorList>
    </citation>
    <scope>NUCLEOTIDE SEQUENCE [LARGE SCALE GENOMIC DNA]</scope>
</reference>
<dbReference type="SUPFAM" id="SSF52058">
    <property type="entry name" value="L domain-like"/>
    <property type="match status" value="1"/>
</dbReference>
<accession>A0A9W7EXJ5</accession>
<evidence type="ECO:0000256" key="1">
    <source>
        <dbReference type="SAM" id="MobiDB-lite"/>
    </source>
</evidence>
<evidence type="ECO:0000313" key="3">
    <source>
        <dbReference type="Proteomes" id="UP001162640"/>
    </source>
</evidence>
<dbReference type="EMBL" id="BLQM01000608">
    <property type="protein sequence ID" value="GMH95463.1"/>
    <property type="molecule type" value="Genomic_DNA"/>
</dbReference>
<dbReference type="InterPro" id="IPR026906">
    <property type="entry name" value="LRR_5"/>
</dbReference>
<gene>
    <name evidence="2" type="ORF">TL16_g13165</name>
</gene>
<dbReference type="PANTHER" id="PTHR45661">
    <property type="entry name" value="SURFACE ANTIGEN"/>
    <property type="match status" value="1"/>
</dbReference>
<dbReference type="PANTHER" id="PTHR45661:SF3">
    <property type="entry name" value="IG-LIKE DOMAIN-CONTAINING PROTEIN"/>
    <property type="match status" value="1"/>
</dbReference>
<protein>
    <submittedName>
        <fullName evidence="2">Uncharacterized protein</fullName>
    </submittedName>
</protein>
<dbReference type="Gene3D" id="3.80.10.10">
    <property type="entry name" value="Ribonuclease Inhibitor"/>
    <property type="match status" value="1"/>
</dbReference>
<feature type="compositionally biased region" description="Basic and acidic residues" evidence="1">
    <location>
        <begin position="14"/>
        <end position="28"/>
    </location>
</feature>
<sequence length="274" mass="30387">MSNPLASEPTYSNESREMGGKRGARDEGNENEEISIEASSAATSSTLTTVSTVPATTDQFMLTNDFKRLLVGFVQGYTLMTLRLATKAWKGVADAFVDEGVRSGKFLVHDGKYRSVRMTLITRVIFLQNITQVGKNACKWAANLVVVEIPEGVVSIGKEAFQGCASLTTVSFPTMLKSIGSWAFQDCRSLENVDLLHTNLQELGEFAFWECVELKSMTIPDSLQTFGDFIFHGCSKLIRGSNIDVSYDNNEDPYDDEYEDTTVEVVEYFRAAQQ</sequence>
<dbReference type="AlphaFoldDB" id="A0A9W7EXJ5"/>
<dbReference type="InterPro" id="IPR053139">
    <property type="entry name" value="Surface_bspA-like"/>
</dbReference>
<evidence type="ECO:0000313" key="2">
    <source>
        <dbReference type="EMBL" id="GMH95463.1"/>
    </source>
</evidence>
<comment type="caution">
    <text evidence="2">The sequence shown here is derived from an EMBL/GenBank/DDBJ whole genome shotgun (WGS) entry which is preliminary data.</text>
</comment>